<name>A0ABU2ZMX6_9ALTE</name>
<keyword evidence="5 6" id="KW-0472">Membrane</keyword>
<evidence type="ECO:0000256" key="1">
    <source>
        <dbReference type="ARBA" id="ARBA00004651"/>
    </source>
</evidence>
<dbReference type="Pfam" id="PF02706">
    <property type="entry name" value="Wzz"/>
    <property type="match status" value="1"/>
</dbReference>
<evidence type="ECO:0000256" key="3">
    <source>
        <dbReference type="ARBA" id="ARBA00022692"/>
    </source>
</evidence>
<reference evidence="9 10" key="1">
    <citation type="submission" date="2023-09" db="EMBL/GenBank/DDBJ databases">
        <authorList>
            <person name="Rey-Velasco X."/>
        </authorList>
    </citation>
    <scope>NUCLEOTIDE SEQUENCE [LARGE SCALE GENOMIC DNA]</scope>
    <source>
        <strain evidence="9 10">P117</strain>
    </source>
</reference>
<dbReference type="Pfam" id="PF13807">
    <property type="entry name" value="GNVR"/>
    <property type="match status" value="1"/>
</dbReference>
<dbReference type="Proteomes" id="UP001253545">
    <property type="component" value="Unassembled WGS sequence"/>
</dbReference>
<organism evidence="9 10">
    <name type="scientific">Glaciecola petra</name>
    <dbReference type="NCBI Taxonomy" id="3075602"/>
    <lineage>
        <taxon>Bacteria</taxon>
        <taxon>Pseudomonadati</taxon>
        <taxon>Pseudomonadota</taxon>
        <taxon>Gammaproteobacteria</taxon>
        <taxon>Alteromonadales</taxon>
        <taxon>Alteromonadaceae</taxon>
        <taxon>Glaciecola</taxon>
    </lineage>
</organism>
<feature type="transmembrane region" description="Helical" evidence="6">
    <location>
        <begin position="487"/>
        <end position="510"/>
    </location>
</feature>
<accession>A0ABU2ZMX6</accession>
<feature type="transmembrane region" description="Helical" evidence="6">
    <location>
        <begin position="48"/>
        <end position="67"/>
    </location>
</feature>
<feature type="domain" description="Tyrosine-protein kinase G-rich" evidence="8">
    <location>
        <begin position="433"/>
        <end position="508"/>
    </location>
</feature>
<evidence type="ECO:0000313" key="9">
    <source>
        <dbReference type="EMBL" id="MDT0593766.1"/>
    </source>
</evidence>
<evidence type="ECO:0000259" key="8">
    <source>
        <dbReference type="Pfam" id="PF13807"/>
    </source>
</evidence>
<keyword evidence="2" id="KW-1003">Cell membrane</keyword>
<evidence type="ECO:0000256" key="2">
    <source>
        <dbReference type="ARBA" id="ARBA00022475"/>
    </source>
</evidence>
<protein>
    <submittedName>
        <fullName evidence="9">Wzz/FepE/Etk N-terminal domain-containing protein</fullName>
    </submittedName>
</protein>
<evidence type="ECO:0000256" key="5">
    <source>
        <dbReference type="ARBA" id="ARBA00023136"/>
    </source>
</evidence>
<comment type="subcellular location">
    <subcellularLocation>
        <location evidence="1">Cell membrane</location>
        <topology evidence="1">Multi-pass membrane protein</topology>
    </subcellularLocation>
</comment>
<evidence type="ECO:0000259" key="7">
    <source>
        <dbReference type="Pfam" id="PF02706"/>
    </source>
</evidence>
<dbReference type="RefSeq" id="WP_311367267.1">
    <property type="nucleotide sequence ID" value="NZ_JAVRHX010000001.1"/>
</dbReference>
<evidence type="ECO:0000313" key="10">
    <source>
        <dbReference type="Proteomes" id="UP001253545"/>
    </source>
</evidence>
<keyword evidence="3 6" id="KW-0812">Transmembrane</keyword>
<dbReference type="InterPro" id="IPR050445">
    <property type="entry name" value="Bact_polysacc_biosynth/exp"/>
</dbReference>
<dbReference type="InterPro" id="IPR003856">
    <property type="entry name" value="LPS_length_determ_N"/>
</dbReference>
<gene>
    <name evidence="9" type="ORF">RM552_02770</name>
</gene>
<keyword evidence="4 6" id="KW-1133">Transmembrane helix</keyword>
<dbReference type="EMBL" id="JAVRHX010000001">
    <property type="protein sequence ID" value="MDT0593766.1"/>
    <property type="molecule type" value="Genomic_DNA"/>
</dbReference>
<proteinExistence type="predicted"/>
<comment type="caution">
    <text evidence="9">The sequence shown here is derived from an EMBL/GenBank/DDBJ whole genome shotgun (WGS) entry which is preliminary data.</text>
</comment>
<dbReference type="PANTHER" id="PTHR32309:SF13">
    <property type="entry name" value="FERRIC ENTEROBACTIN TRANSPORT PROTEIN FEPE"/>
    <property type="match status" value="1"/>
</dbReference>
<dbReference type="PANTHER" id="PTHR32309">
    <property type="entry name" value="TYROSINE-PROTEIN KINASE"/>
    <property type="match status" value="1"/>
</dbReference>
<keyword evidence="10" id="KW-1185">Reference proteome</keyword>
<evidence type="ECO:0000256" key="6">
    <source>
        <dbReference type="SAM" id="Phobius"/>
    </source>
</evidence>
<evidence type="ECO:0000256" key="4">
    <source>
        <dbReference type="ARBA" id="ARBA00022989"/>
    </source>
</evidence>
<sequence length="560" mass="63520">MKNALTNPKNEANPAPNHAYFENQTADMFDFNSLLQGLIETILVNKRLVAITTIFVIFLAALYQFVWPPIYRAEAVIMVERSEDAERDSFYKEWNLFRKNDARTEIELMKSGTVLKRVIEKENLGFDDVYHPVMSQISHFWEISYPGMAYKEVKSWILGPSEVDALTPEQKELGKTIRDLRAGLQVQTAGDILIGEVYAKGPHPRIYQITNTWIDTYMEWRMESLEEEAKRSIDALTQHIDKVHAEILETSTQRVKFLNENNLVFDFVRETQQVEKLVNLETEISATDTRLDTLRSSLIEINRQLADMPEQRIVSSTKEASGVRESAKSKKLELEAKLVTDLIRYRADSPEIELLLSQIAGLDSLINNSESTSEASTTTAINQVWLELKRRKSNIETELSGLTAGLASMKTIQADMVESLTRAPELAAQLRDIDRRYSVAQQVYKVLLTKRAQADVSYLSAKEAMPTLRVVDYAVPPASKSWPKAKYLYPIALIIGIILGVIAALIKSLLGNKVTVRFLESYVGIGQELSVVEVKTDTSDMPLFQQFKSRFTPNRLIVSK</sequence>
<feature type="domain" description="Polysaccharide chain length determinant N-terminal" evidence="7">
    <location>
        <begin position="35"/>
        <end position="121"/>
    </location>
</feature>
<dbReference type="InterPro" id="IPR032807">
    <property type="entry name" value="GNVR"/>
</dbReference>